<comment type="subcellular location">
    <subcellularLocation>
        <location evidence="1">Peroxisome</location>
    </subcellularLocation>
</comment>
<dbReference type="InterPro" id="IPR045002">
    <property type="entry name" value="Ech1-like"/>
</dbReference>
<dbReference type="InterPro" id="IPR014748">
    <property type="entry name" value="Enoyl-CoA_hydra_C"/>
</dbReference>
<accession>A0A6F9DC72</accession>
<dbReference type="FunFam" id="3.90.226.10:FF:000024">
    <property type="entry name" value="Delta3,5-delta2,4-dienoyl-CoA isomerase"/>
    <property type="match status" value="1"/>
</dbReference>
<dbReference type="AlphaFoldDB" id="A0A6F9DC72"/>
<dbReference type="InterPro" id="IPR029045">
    <property type="entry name" value="ClpP/crotonase-like_dom_sf"/>
</dbReference>
<comment type="catalytic activity">
    <reaction evidence="10">
        <text>(3E,5Z,8Z,11Z,14Z)-eicosapentaenoyl-CoA = (2E,4E,8Z,11Z,14Z)-eicosapentaenoyl-CoA</text>
        <dbReference type="Rhea" id="RHEA:45224"/>
        <dbReference type="ChEBI" id="CHEBI:85090"/>
        <dbReference type="ChEBI" id="CHEBI:85091"/>
    </reaction>
</comment>
<comment type="similarity">
    <text evidence="3">Belongs to the enoyl-CoA hydratase/isomerase family.</text>
</comment>
<dbReference type="SUPFAM" id="SSF52096">
    <property type="entry name" value="ClpP/crotonase"/>
    <property type="match status" value="1"/>
</dbReference>
<name>A0A6F9DC72_9ASCI</name>
<dbReference type="Gene3D" id="1.10.12.10">
    <property type="entry name" value="Lyase 2-enoyl-coa Hydratase, Chain A, domain 2"/>
    <property type="match status" value="1"/>
</dbReference>
<evidence type="ECO:0000256" key="1">
    <source>
        <dbReference type="ARBA" id="ARBA00004275"/>
    </source>
</evidence>
<gene>
    <name evidence="13" type="primary">Ech1-002</name>
</gene>
<comment type="pathway">
    <text evidence="2">Lipid metabolism; fatty acid beta-oxidation.</text>
</comment>
<organism evidence="13">
    <name type="scientific">Phallusia mammillata</name>
    <dbReference type="NCBI Taxonomy" id="59560"/>
    <lineage>
        <taxon>Eukaryota</taxon>
        <taxon>Metazoa</taxon>
        <taxon>Chordata</taxon>
        <taxon>Tunicata</taxon>
        <taxon>Ascidiacea</taxon>
        <taxon>Phlebobranchia</taxon>
        <taxon>Ascidiidae</taxon>
        <taxon>Phallusia</taxon>
    </lineage>
</organism>
<dbReference type="PANTHER" id="PTHR43149:SF1">
    <property type="entry name" value="DELTA(3,5)-DELTA(2,4)-DIENOYL-COA ISOMERASE, MITOCHONDRIAL"/>
    <property type="match status" value="1"/>
</dbReference>
<keyword evidence="6" id="KW-0443">Lipid metabolism</keyword>
<proteinExistence type="evidence at transcript level"/>
<evidence type="ECO:0000256" key="2">
    <source>
        <dbReference type="ARBA" id="ARBA00005005"/>
    </source>
</evidence>
<dbReference type="FunFam" id="1.10.12.10:FF:000004">
    <property type="entry name" value="Delta3,5-delta2,4-dienoyl-CoA isomerase"/>
    <property type="match status" value="1"/>
</dbReference>
<dbReference type="GO" id="GO:0005739">
    <property type="term" value="C:mitochondrion"/>
    <property type="evidence" value="ECO:0007669"/>
    <property type="project" value="TreeGrafter"/>
</dbReference>
<evidence type="ECO:0000256" key="8">
    <source>
        <dbReference type="ARBA" id="ARBA00023235"/>
    </source>
</evidence>
<keyword evidence="5" id="KW-0007">Acetylation</keyword>
<dbReference type="Pfam" id="PF00378">
    <property type="entry name" value="ECH_1"/>
    <property type="match status" value="1"/>
</dbReference>
<evidence type="ECO:0000256" key="11">
    <source>
        <dbReference type="ARBA" id="ARBA00055786"/>
    </source>
</evidence>
<evidence type="ECO:0000256" key="7">
    <source>
        <dbReference type="ARBA" id="ARBA00023140"/>
    </source>
</evidence>
<dbReference type="EMBL" id="LR784716">
    <property type="protein sequence ID" value="CAB3240593.1"/>
    <property type="molecule type" value="mRNA"/>
</dbReference>
<evidence type="ECO:0000256" key="9">
    <source>
        <dbReference type="ARBA" id="ARBA00051408"/>
    </source>
</evidence>
<evidence type="ECO:0000256" key="5">
    <source>
        <dbReference type="ARBA" id="ARBA00022990"/>
    </source>
</evidence>
<dbReference type="PANTHER" id="PTHR43149">
    <property type="entry name" value="ENOYL-COA HYDRATASE"/>
    <property type="match status" value="1"/>
</dbReference>
<dbReference type="GO" id="GO:0006635">
    <property type="term" value="P:fatty acid beta-oxidation"/>
    <property type="evidence" value="ECO:0007669"/>
    <property type="project" value="UniProtKB-UniPathway"/>
</dbReference>
<protein>
    <recommendedName>
        <fullName evidence="12">Delta(3,5)-Delta(2,4)-dienoyl-CoA isomerase, mitochondrial</fullName>
    </recommendedName>
</protein>
<dbReference type="UniPathway" id="UPA00659"/>
<dbReference type="Gene3D" id="3.90.226.10">
    <property type="entry name" value="2-enoyl-CoA Hydratase, Chain A, domain 1"/>
    <property type="match status" value="1"/>
</dbReference>
<reference evidence="13" key="1">
    <citation type="submission" date="2020-04" db="EMBL/GenBank/DDBJ databases">
        <authorList>
            <person name="Neveu A P."/>
        </authorList>
    </citation>
    <scope>NUCLEOTIDE SEQUENCE</scope>
    <source>
        <tissue evidence="13">Whole embryo</tissue>
    </source>
</reference>
<evidence type="ECO:0000256" key="12">
    <source>
        <dbReference type="ARBA" id="ARBA00071021"/>
    </source>
</evidence>
<dbReference type="GO" id="GO:0051750">
    <property type="term" value="F:delta(3,5)-delta(2,4)-dienoyl-CoA isomerase activity"/>
    <property type="evidence" value="ECO:0007669"/>
    <property type="project" value="TreeGrafter"/>
</dbReference>
<dbReference type="NCBIfam" id="NF004794">
    <property type="entry name" value="PRK06142.1"/>
    <property type="match status" value="1"/>
</dbReference>
<keyword evidence="8 13" id="KW-0413">Isomerase</keyword>
<keyword evidence="4" id="KW-0276">Fatty acid metabolism</keyword>
<keyword evidence="7" id="KW-0576">Peroxisome</keyword>
<dbReference type="InterPro" id="IPR001753">
    <property type="entry name" value="Enoyl-CoA_hydra/iso"/>
</dbReference>
<comment type="function">
    <text evidence="11">Isomerization of 3-trans,5-cis-dienoyl-CoA to 2-trans,4-trans-dienoyl-CoA.</text>
</comment>
<evidence type="ECO:0000256" key="10">
    <source>
        <dbReference type="ARBA" id="ARBA00052809"/>
    </source>
</evidence>
<evidence type="ECO:0000313" key="13">
    <source>
        <dbReference type="EMBL" id="CAB3240593.1"/>
    </source>
</evidence>
<evidence type="ECO:0000256" key="6">
    <source>
        <dbReference type="ARBA" id="ARBA00023098"/>
    </source>
</evidence>
<evidence type="ECO:0000256" key="4">
    <source>
        <dbReference type="ARBA" id="ARBA00022832"/>
    </source>
</evidence>
<dbReference type="CDD" id="cd06558">
    <property type="entry name" value="crotonase-like"/>
    <property type="match status" value="1"/>
</dbReference>
<dbReference type="GO" id="GO:0005777">
    <property type="term" value="C:peroxisome"/>
    <property type="evidence" value="ECO:0007669"/>
    <property type="project" value="UniProtKB-SubCell"/>
</dbReference>
<comment type="catalytic activity">
    <reaction evidence="9">
        <text>(3E,5Z)-octadienoyl-CoA = (2E,4E)-octadienoyl-CoA</text>
        <dbReference type="Rhea" id="RHEA:45244"/>
        <dbReference type="ChEBI" id="CHEBI:62243"/>
        <dbReference type="ChEBI" id="CHEBI:85108"/>
    </reaction>
</comment>
<sequence>MLRFAVRSLSKAPTTFANITAAKMSCDTNAYKFESLAVSSPKEHVLHVEFNREKQLNSMTAAMWSDMITCFNQAAKDADVRSIILSGRGRVFTAGLDLMQAAQTLQPAGDKDVARRAFELKQFIELAQNSCTVIEKCPKPVLVAIHGACIGGGMDVITACDIRLCTEDAYFSIKEIDVGLAADMGTLQRMPKIIGNEGLVRELAYTARKMGSAEAKECGLVNKVFSDKDKLMEGVIELASMIASKSPVAVQSTKVNMNYARDHSVAEGLEYMKSWNMSMLQTEDLMKSAQALMMKKTPADVKFSKL</sequence>
<evidence type="ECO:0000256" key="3">
    <source>
        <dbReference type="ARBA" id="ARBA00005254"/>
    </source>
</evidence>